<proteinExistence type="predicted"/>
<feature type="region of interest" description="Disordered" evidence="1">
    <location>
        <begin position="289"/>
        <end position="310"/>
    </location>
</feature>
<organism evidence="2 3">
    <name type="scientific">Lactarius akahatsu</name>
    <dbReference type="NCBI Taxonomy" id="416441"/>
    <lineage>
        <taxon>Eukaryota</taxon>
        <taxon>Fungi</taxon>
        <taxon>Dikarya</taxon>
        <taxon>Basidiomycota</taxon>
        <taxon>Agaricomycotina</taxon>
        <taxon>Agaricomycetes</taxon>
        <taxon>Russulales</taxon>
        <taxon>Russulaceae</taxon>
        <taxon>Lactarius</taxon>
    </lineage>
</organism>
<reference evidence="2" key="1">
    <citation type="submission" date="2022-01" db="EMBL/GenBank/DDBJ databases">
        <title>Comparative genomics reveals a dynamic genome evolution in the ectomycorrhizal milk-cap (Lactarius) mushrooms.</title>
        <authorList>
            <consortium name="DOE Joint Genome Institute"/>
            <person name="Lebreton A."/>
            <person name="Tang N."/>
            <person name="Kuo A."/>
            <person name="LaButti K."/>
            <person name="Drula E."/>
            <person name="Barry K."/>
            <person name="Clum A."/>
            <person name="Lipzen A."/>
            <person name="Mousain D."/>
            <person name="Ng V."/>
            <person name="Wang R."/>
            <person name="Wang X."/>
            <person name="Dai Y."/>
            <person name="Henrissat B."/>
            <person name="Grigoriev I.V."/>
            <person name="Guerin-Laguette A."/>
            <person name="Yu F."/>
            <person name="Martin F.M."/>
        </authorList>
    </citation>
    <scope>NUCLEOTIDE SEQUENCE</scope>
    <source>
        <strain evidence="2">QP</strain>
    </source>
</reference>
<name>A0AAD4QBN3_9AGAM</name>
<protein>
    <submittedName>
        <fullName evidence="2">Uncharacterized protein</fullName>
    </submittedName>
</protein>
<sequence>MLNINPQTAPFTLTPDNQVPEAIRDTEYWDDGGDVLLVTKDGTVMFLRMDMLIRYSETIRGLLNHIAGVPQEGLWTPILELQCSATELRAVLEYLRLQEQGIQPSVDSLARCALSAYTLGIQTLDDAALTGLLACARDRMDTYTNWEGITEIRPPPLNPEHAVLASRALPEPASSILAITFIDLSVFTPSKAASYPSSEALALRGPNDEDTIILLRERHSELVDSLLKLSRNFGRRRSLAKVGRPCCNFEAFAVDHTHNLHVNAAMKGRSALSIITAAGAALETARSREASAPKDFKQEDQHLSDYKGHSNSPCSSCLTELHLEMMRLYSLWLEDMGRLLMGEPQTNHFSVWDNIRDRLRNSQTPVLRTKLKLRQRIGCFCRRMIHAVGDLLFRRGVA</sequence>
<dbReference type="AlphaFoldDB" id="A0AAD4QBN3"/>
<comment type="caution">
    <text evidence="2">The sequence shown here is derived from an EMBL/GenBank/DDBJ whole genome shotgun (WGS) entry which is preliminary data.</text>
</comment>
<keyword evidence="3" id="KW-1185">Reference proteome</keyword>
<feature type="compositionally biased region" description="Basic and acidic residues" evidence="1">
    <location>
        <begin position="289"/>
        <end position="308"/>
    </location>
</feature>
<evidence type="ECO:0000313" key="2">
    <source>
        <dbReference type="EMBL" id="KAH8998582.1"/>
    </source>
</evidence>
<evidence type="ECO:0000313" key="3">
    <source>
        <dbReference type="Proteomes" id="UP001201163"/>
    </source>
</evidence>
<accession>A0AAD4QBN3</accession>
<dbReference type="Proteomes" id="UP001201163">
    <property type="component" value="Unassembled WGS sequence"/>
</dbReference>
<dbReference type="EMBL" id="JAKELL010000005">
    <property type="protein sequence ID" value="KAH8998582.1"/>
    <property type="molecule type" value="Genomic_DNA"/>
</dbReference>
<evidence type="ECO:0000256" key="1">
    <source>
        <dbReference type="SAM" id="MobiDB-lite"/>
    </source>
</evidence>
<gene>
    <name evidence="2" type="ORF">EDB92DRAFT_1186502</name>
</gene>